<dbReference type="EMBL" id="JAOWKZ010000004">
    <property type="protein sequence ID" value="MCV2873695.1"/>
    <property type="molecule type" value="Genomic_DNA"/>
</dbReference>
<proteinExistence type="predicted"/>
<dbReference type="InterPro" id="IPR000836">
    <property type="entry name" value="PRTase_dom"/>
</dbReference>
<evidence type="ECO:0000313" key="2">
    <source>
        <dbReference type="EMBL" id="MCV2873695.1"/>
    </source>
</evidence>
<keyword evidence="3" id="KW-1185">Reference proteome</keyword>
<dbReference type="RefSeq" id="WP_263740931.1">
    <property type="nucleotide sequence ID" value="NZ_JAOWKZ010000004.1"/>
</dbReference>
<dbReference type="InterPro" id="IPR029057">
    <property type="entry name" value="PRTase-like"/>
</dbReference>
<dbReference type="CDD" id="cd06223">
    <property type="entry name" value="PRTases_typeI"/>
    <property type="match status" value="1"/>
</dbReference>
<feature type="domain" description="Phosphoribosyltransferase" evidence="1">
    <location>
        <begin position="11"/>
        <end position="175"/>
    </location>
</feature>
<reference evidence="2 3" key="1">
    <citation type="submission" date="2022-10" db="EMBL/GenBank/DDBJ databases">
        <title>Defluviimonas sp. nov., isolated from ocean surface sediments.</title>
        <authorList>
            <person name="He W."/>
            <person name="Wang L."/>
            <person name="Zhang D.-F."/>
        </authorList>
    </citation>
    <scope>NUCLEOTIDE SEQUENCE [LARGE SCALE GENOMIC DNA]</scope>
    <source>
        <strain evidence="2 3">WL0050</strain>
    </source>
</reference>
<organism evidence="2 3">
    <name type="scientific">Albidovulum litorale</name>
    <dbReference type="NCBI Taxonomy" id="2984134"/>
    <lineage>
        <taxon>Bacteria</taxon>
        <taxon>Pseudomonadati</taxon>
        <taxon>Pseudomonadota</taxon>
        <taxon>Alphaproteobacteria</taxon>
        <taxon>Rhodobacterales</taxon>
        <taxon>Paracoccaceae</taxon>
        <taxon>Albidovulum</taxon>
    </lineage>
</organism>
<dbReference type="SUPFAM" id="SSF53271">
    <property type="entry name" value="PRTase-like"/>
    <property type="match status" value="1"/>
</dbReference>
<evidence type="ECO:0000259" key="1">
    <source>
        <dbReference type="Pfam" id="PF00156"/>
    </source>
</evidence>
<keyword evidence="2" id="KW-0328">Glycosyltransferase</keyword>
<accession>A0ABT2ZRB0</accession>
<dbReference type="GO" id="GO:0016757">
    <property type="term" value="F:glycosyltransferase activity"/>
    <property type="evidence" value="ECO:0007669"/>
    <property type="project" value="UniProtKB-KW"/>
</dbReference>
<gene>
    <name evidence="2" type="ORF">OEZ71_15455</name>
</gene>
<sequence>MRYRDRTEAGERLAQELKALDLPDPVVLALPRGGVPVAYEVARELAAPLDLVMVRKIGVPSQPELAAGAVVNGANPEIVVNEEVARHARLVPADIERLAEAQLDLIRERRGLYLKGRVQVPLSGRTAVVVDDGIATGATMRAALKAVRRQAPARIVLAVPVAAPETLEAMKKEADLIVCPNVPTYLGAIGAFYVTFDQTSDDEVIRLLDAAAERPASGQ</sequence>
<dbReference type="Pfam" id="PF00156">
    <property type="entry name" value="Pribosyltran"/>
    <property type="match status" value="1"/>
</dbReference>
<dbReference type="Gene3D" id="3.30.1310.20">
    <property type="entry name" value="PRTase-like"/>
    <property type="match status" value="1"/>
</dbReference>
<name>A0ABT2ZRB0_9RHOB</name>
<protein>
    <submittedName>
        <fullName evidence="2">Phosphoribosyltransferase family protein</fullName>
    </submittedName>
</protein>
<dbReference type="Gene3D" id="3.40.50.2020">
    <property type="match status" value="1"/>
</dbReference>
<evidence type="ECO:0000313" key="3">
    <source>
        <dbReference type="Proteomes" id="UP001652564"/>
    </source>
</evidence>
<dbReference type="Proteomes" id="UP001652564">
    <property type="component" value="Unassembled WGS sequence"/>
</dbReference>
<comment type="caution">
    <text evidence="2">The sequence shown here is derived from an EMBL/GenBank/DDBJ whole genome shotgun (WGS) entry which is preliminary data.</text>
</comment>
<keyword evidence="2" id="KW-0808">Transferase</keyword>